<dbReference type="CDD" id="cd01296">
    <property type="entry name" value="Imidazolone-5PH"/>
    <property type="match status" value="1"/>
</dbReference>
<feature type="binding site" evidence="7">
    <location>
        <position position="243"/>
    </location>
    <ligand>
        <name>Fe(3+)</name>
        <dbReference type="ChEBI" id="CHEBI:29034"/>
    </ligand>
</feature>
<dbReference type="GO" id="GO:0019557">
    <property type="term" value="P:L-histidine catabolic process to glutamate and formate"/>
    <property type="evidence" value="ECO:0007669"/>
    <property type="project" value="UniProtKB-UniPathway"/>
</dbReference>
<comment type="function">
    <text evidence="7">Catalyzes the hydrolytic cleavage of the carbon-nitrogen bond in imidazolone-5-propanoate to yield N-formimidoyl-L-glutamate. It is the third step in the universal histidine degradation pathway.</text>
</comment>
<dbReference type="SUPFAM" id="SSF51556">
    <property type="entry name" value="Metallo-dependent hydrolases"/>
    <property type="match status" value="1"/>
</dbReference>
<keyword evidence="4 7" id="KW-0369">Histidine metabolism</keyword>
<feature type="binding site" evidence="7">
    <location>
        <position position="145"/>
    </location>
    <ligand>
        <name>N-formimidoyl-L-glutamate</name>
        <dbReference type="ChEBI" id="CHEBI:58928"/>
    </ligand>
</feature>
<keyword evidence="7" id="KW-0963">Cytoplasm</keyword>
<feature type="binding site" evidence="7">
    <location>
        <position position="75"/>
    </location>
    <ligand>
        <name>Zn(2+)</name>
        <dbReference type="ChEBI" id="CHEBI:29105"/>
    </ligand>
</feature>
<dbReference type="GO" id="GO:0005737">
    <property type="term" value="C:cytoplasm"/>
    <property type="evidence" value="ECO:0007669"/>
    <property type="project" value="UniProtKB-SubCell"/>
</dbReference>
<dbReference type="GO" id="GO:0050480">
    <property type="term" value="F:imidazolonepropionase activity"/>
    <property type="evidence" value="ECO:0007669"/>
    <property type="project" value="UniProtKB-UniRule"/>
</dbReference>
<name>A0A7C5R835_9PROT</name>
<dbReference type="HAMAP" id="MF_00372">
    <property type="entry name" value="HutI"/>
    <property type="match status" value="1"/>
</dbReference>
<evidence type="ECO:0000256" key="4">
    <source>
        <dbReference type="ARBA" id="ARBA00022808"/>
    </source>
</evidence>
<feature type="binding site" evidence="7">
    <location>
        <position position="73"/>
    </location>
    <ligand>
        <name>Fe(3+)</name>
        <dbReference type="ChEBI" id="CHEBI:29034"/>
    </ligand>
</feature>
<keyword evidence="2 7" id="KW-0479">Metal-binding</keyword>
<dbReference type="InterPro" id="IPR006680">
    <property type="entry name" value="Amidohydro-rel"/>
</dbReference>
<feature type="binding site" evidence="7">
    <location>
        <position position="318"/>
    </location>
    <ligand>
        <name>Fe(3+)</name>
        <dbReference type="ChEBI" id="CHEBI:29034"/>
    </ligand>
</feature>
<dbReference type="Gene3D" id="3.20.20.140">
    <property type="entry name" value="Metal-dependent hydrolases"/>
    <property type="match status" value="1"/>
</dbReference>
<dbReference type="AlphaFoldDB" id="A0A7C5R835"/>
<gene>
    <name evidence="7" type="primary">hutI</name>
    <name evidence="9" type="ORF">ENJ42_06490</name>
</gene>
<proteinExistence type="inferred from homology"/>
<feature type="binding site" evidence="7">
    <location>
        <position position="82"/>
    </location>
    <ligand>
        <name>4-imidazolone-5-propanoate</name>
        <dbReference type="ChEBI" id="CHEBI:77893"/>
    </ligand>
</feature>
<evidence type="ECO:0000256" key="7">
    <source>
        <dbReference type="HAMAP-Rule" id="MF_00372"/>
    </source>
</evidence>
<comment type="catalytic activity">
    <reaction evidence="7">
        <text>4-imidazolone-5-propanoate + H2O = N-formimidoyl-L-glutamate</text>
        <dbReference type="Rhea" id="RHEA:23660"/>
        <dbReference type="ChEBI" id="CHEBI:15377"/>
        <dbReference type="ChEBI" id="CHEBI:58928"/>
        <dbReference type="ChEBI" id="CHEBI:77893"/>
        <dbReference type="EC" id="3.5.2.7"/>
    </reaction>
</comment>
<dbReference type="FunFam" id="3.20.20.140:FF:000007">
    <property type="entry name" value="Imidazolonepropionase"/>
    <property type="match status" value="1"/>
</dbReference>
<dbReference type="PANTHER" id="PTHR42752">
    <property type="entry name" value="IMIDAZOLONEPROPIONASE"/>
    <property type="match status" value="1"/>
</dbReference>
<comment type="pathway">
    <text evidence="7">Amino-acid degradation; L-histidine degradation into L-glutamate; N-formimidoyl-L-glutamate from L-histidine: step 3/3.</text>
</comment>
<comment type="caution">
    <text evidence="9">The sequence shown here is derived from an EMBL/GenBank/DDBJ whole genome shotgun (WGS) entry which is preliminary data.</text>
</comment>
<dbReference type="UniPathway" id="UPA00379">
    <property type="reaction ID" value="UER00551"/>
</dbReference>
<sequence length="407" mass="44163">MKLRFDTIFINANLATMDTNVPAPYGMIKNAALGVAGGKITWLGPQPDLPAHKARKKHDCEGGWITPGLVDCHTHLVFAGNRAREFELRLEGASYEDIAKAGGGIASTVSATRAATFEELLLQSSVRLLNMMSRGVTTLEIKSGYGLDFENEQKMLRVAQHLAKSHKIRLQKTFLGAHALPPEYQGRPDDYIDRVCNDMLPRLVKQRLVDAVDGFCEHIGFTQAQIRLVFKAARAHGLPVKLHAEQLSNMGGAALAAEFGALSADHLEYIDEDGVKAMAQAGTVAVLLPGAFYVLKERQKPPLDLFRTYGVPVALATDCNPGSSPLTSPTLVLNMACTLFGMTPEEALAGMTINGARALGMDRDIGSLEIGKNADLAIWPIDHPAELAYWLGDDHWPERVLGGQICD</sequence>
<comment type="cofactor">
    <cofactor evidence="7">
        <name>Zn(2+)</name>
        <dbReference type="ChEBI" id="CHEBI:29105"/>
    </cofactor>
    <cofactor evidence="7">
        <name>Fe(3+)</name>
        <dbReference type="ChEBI" id="CHEBI:29034"/>
    </cofactor>
    <text evidence="7">Binds 1 zinc or iron ion per subunit.</text>
</comment>
<feature type="binding site" evidence="7">
    <location>
        <position position="178"/>
    </location>
    <ligand>
        <name>4-imidazolone-5-propanoate</name>
        <dbReference type="ChEBI" id="CHEBI:77893"/>
    </ligand>
</feature>
<dbReference type="GO" id="GO:0019556">
    <property type="term" value="P:L-histidine catabolic process to glutamate and formamide"/>
    <property type="evidence" value="ECO:0007669"/>
    <property type="project" value="UniProtKB-UniRule"/>
</dbReference>
<accession>A0A7C5R835</accession>
<keyword evidence="5 7" id="KW-0862">Zinc</keyword>
<dbReference type="NCBIfam" id="TIGR01224">
    <property type="entry name" value="hutI"/>
    <property type="match status" value="1"/>
</dbReference>
<dbReference type="Proteomes" id="UP000885830">
    <property type="component" value="Unassembled WGS sequence"/>
</dbReference>
<feature type="domain" description="Amidohydrolase-related" evidence="8">
    <location>
        <begin position="64"/>
        <end position="380"/>
    </location>
</feature>
<evidence type="ECO:0000256" key="6">
    <source>
        <dbReference type="ARBA" id="ARBA00023004"/>
    </source>
</evidence>
<protein>
    <recommendedName>
        <fullName evidence="1 7">Imidazolonepropionase</fullName>
        <ecNumber evidence="1 7">3.5.2.7</ecNumber>
    </recommendedName>
    <alternativeName>
        <fullName evidence="7">Imidazolone-5-propionate hydrolase</fullName>
    </alternativeName>
</protein>
<dbReference type="Pfam" id="PF01979">
    <property type="entry name" value="Amidohydro_1"/>
    <property type="match status" value="1"/>
</dbReference>
<feature type="binding site" evidence="7">
    <location>
        <position position="145"/>
    </location>
    <ligand>
        <name>4-imidazolone-5-propanoate</name>
        <dbReference type="ChEBI" id="CHEBI:77893"/>
    </ligand>
</feature>
<comment type="similarity">
    <text evidence="7">Belongs to the metallo-dependent hydrolases superfamily. HutI family.</text>
</comment>
<reference evidence="9" key="1">
    <citation type="journal article" date="2020" name="mSystems">
        <title>Genome- and Community-Level Interaction Insights into Carbon Utilization and Element Cycling Functions of Hydrothermarchaeota in Hydrothermal Sediment.</title>
        <authorList>
            <person name="Zhou Z."/>
            <person name="Liu Y."/>
            <person name="Xu W."/>
            <person name="Pan J."/>
            <person name="Luo Z.H."/>
            <person name="Li M."/>
        </authorList>
    </citation>
    <scope>NUCLEOTIDE SEQUENCE [LARGE SCALE GENOMIC DNA]</scope>
    <source>
        <strain evidence="9">HyVt-485</strain>
    </source>
</reference>
<comment type="subcellular location">
    <subcellularLocation>
        <location evidence="7">Cytoplasm</location>
    </subcellularLocation>
</comment>
<feature type="binding site" evidence="7">
    <location>
        <position position="320"/>
    </location>
    <ligand>
        <name>N-formimidoyl-L-glutamate</name>
        <dbReference type="ChEBI" id="CHEBI:58928"/>
    </ligand>
</feature>
<dbReference type="Gene3D" id="2.30.40.10">
    <property type="entry name" value="Urease, subunit C, domain 1"/>
    <property type="match status" value="1"/>
</dbReference>
<evidence type="ECO:0000256" key="1">
    <source>
        <dbReference type="ARBA" id="ARBA00012864"/>
    </source>
</evidence>
<keyword evidence="3 7" id="KW-0378">Hydrolase</keyword>
<evidence type="ECO:0000256" key="3">
    <source>
        <dbReference type="ARBA" id="ARBA00022801"/>
    </source>
</evidence>
<dbReference type="InterPro" id="IPR011059">
    <property type="entry name" value="Metal-dep_hydrolase_composite"/>
</dbReference>
<dbReference type="SUPFAM" id="SSF51338">
    <property type="entry name" value="Composite domain of metallo-dependent hydrolases"/>
    <property type="match status" value="1"/>
</dbReference>
<feature type="binding site" evidence="7">
    <location>
        <position position="318"/>
    </location>
    <ligand>
        <name>Zn(2+)</name>
        <dbReference type="ChEBI" id="CHEBI:29105"/>
    </ligand>
</feature>
<dbReference type="InterPro" id="IPR032466">
    <property type="entry name" value="Metal_Hydrolase"/>
</dbReference>
<dbReference type="InterPro" id="IPR005920">
    <property type="entry name" value="HutI"/>
</dbReference>
<organism evidence="9">
    <name type="scientific">Hellea balneolensis</name>
    <dbReference type="NCBI Taxonomy" id="287478"/>
    <lineage>
        <taxon>Bacteria</taxon>
        <taxon>Pseudomonadati</taxon>
        <taxon>Pseudomonadota</taxon>
        <taxon>Alphaproteobacteria</taxon>
        <taxon>Maricaulales</taxon>
        <taxon>Robiginitomaculaceae</taxon>
        <taxon>Hellea</taxon>
    </lineage>
</organism>
<dbReference type="EC" id="3.5.2.7" evidence="1 7"/>
<evidence type="ECO:0000256" key="2">
    <source>
        <dbReference type="ARBA" id="ARBA00022723"/>
    </source>
</evidence>
<dbReference type="EMBL" id="DRMJ01000334">
    <property type="protein sequence ID" value="HHL43245.1"/>
    <property type="molecule type" value="Genomic_DNA"/>
</dbReference>
<feature type="binding site" evidence="7">
    <location>
        <position position="75"/>
    </location>
    <ligand>
        <name>Fe(3+)</name>
        <dbReference type="ChEBI" id="CHEBI:29034"/>
    </ligand>
</feature>
<dbReference type="GO" id="GO:0008270">
    <property type="term" value="F:zinc ion binding"/>
    <property type="evidence" value="ECO:0007669"/>
    <property type="project" value="UniProtKB-UniRule"/>
</dbReference>
<evidence type="ECO:0000313" key="9">
    <source>
        <dbReference type="EMBL" id="HHL43245.1"/>
    </source>
</evidence>
<dbReference type="GO" id="GO:0005506">
    <property type="term" value="F:iron ion binding"/>
    <property type="evidence" value="ECO:0007669"/>
    <property type="project" value="UniProtKB-UniRule"/>
</dbReference>
<evidence type="ECO:0000256" key="5">
    <source>
        <dbReference type="ARBA" id="ARBA00022833"/>
    </source>
</evidence>
<feature type="binding site" evidence="7">
    <location>
        <position position="246"/>
    </location>
    <ligand>
        <name>4-imidazolone-5-propanoate</name>
        <dbReference type="ChEBI" id="CHEBI:77893"/>
    </ligand>
</feature>
<dbReference type="PANTHER" id="PTHR42752:SF1">
    <property type="entry name" value="IMIDAZOLONEPROPIONASE-RELATED"/>
    <property type="match status" value="1"/>
</dbReference>
<feature type="binding site" evidence="7">
    <location>
        <position position="73"/>
    </location>
    <ligand>
        <name>Zn(2+)</name>
        <dbReference type="ChEBI" id="CHEBI:29105"/>
    </ligand>
</feature>
<feature type="binding site" evidence="7">
    <location>
        <position position="243"/>
    </location>
    <ligand>
        <name>Zn(2+)</name>
        <dbReference type="ChEBI" id="CHEBI:29105"/>
    </ligand>
</feature>
<keyword evidence="6 7" id="KW-0408">Iron</keyword>
<feature type="binding site" evidence="7">
    <location>
        <position position="323"/>
    </location>
    <ligand>
        <name>4-imidazolone-5-propanoate</name>
        <dbReference type="ChEBI" id="CHEBI:77893"/>
    </ligand>
</feature>
<feature type="binding site" evidence="7">
    <location>
        <position position="322"/>
    </location>
    <ligand>
        <name>N-formimidoyl-L-glutamate</name>
        <dbReference type="ChEBI" id="CHEBI:58928"/>
    </ligand>
</feature>
<evidence type="ECO:0000259" key="8">
    <source>
        <dbReference type="Pfam" id="PF01979"/>
    </source>
</evidence>